<evidence type="ECO:0000313" key="1">
    <source>
        <dbReference type="EMBL" id="KAJ2786703.1"/>
    </source>
</evidence>
<name>A0ACC1KDF3_9FUNG</name>
<gene>
    <name evidence="1" type="ORF">GGI18_003231</name>
</gene>
<keyword evidence="2" id="KW-1185">Reference proteome</keyword>
<sequence length="225" mass="24049">MGLISELSSSTGASAGLPAAWERACTGECVPLPTVAANYLAAVRDSTSRFISSSEGQALVKVNASNVQRYVDGLDVSKFDKYVTHVSSWSRSLPLVFDSRAQNLNLIAILDLLQIGSGFRQELHEAVNRGASDTINFGCMSMHISQTPLDARGLQALTLGDISRNFGIPLLGKERPMSEGNTAVMISEASALRPLAEIILGVLQDTGRRLEQSGFASFADFITKA</sequence>
<comment type="caution">
    <text evidence="1">The sequence shown here is derived from an EMBL/GenBank/DDBJ whole genome shotgun (WGS) entry which is preliminary data.</text>
</comment>
<reference evidence="1" key="1">
    <citation type="submission" date="2022-07" db="EMBL/GenBank/DDBJ databases">
        <title>Phylogenomic reconstructions and comparative analyses of Kickxellomycotina fungi.</title>
        <authorList>
            <person name="Reynolds N.K."/>
            <person name="Stajich J.E."/>
            <person name="Barry K."/>
            <person name="Grigoriev I.V."/>
            <person name="Crous P."/>
            <person name="Smith M.E."/>
        </authorList>
    </citation>
    <scope>NUCLEOTIDE SEQUENCE</scope>
    <source>
        <strain evidence="1">BCRC 34191</strain>
    </source>
</reference>
<dbReference type="Proteomes" id="UP001140066">
    <property type="component" value="Unassembled WGS sequence"/>
</dbReference>
<proteinExistence type="predicted"/>
<evidence type="ECO:0000313" key="2">
    <source>
        <dbReference type="Proteomes" id="UP001140066"/>
    </source>
</evidence>
<accession>A0ACC1KDF3</accession>
<dbReference type="EMBL" id="JANBUK010001041">
    <property type="protein sequence ID" value="KAJ2786703.1"/>
    <property type="molecule type" value="Genomic_DNA"/>
</dbReference>
<organism evidence="1 2">
    <name type="scientific">Coemansia linderi</name>
    <dbReference type="NCBI Taxonomy" id="2663919"/>
    <lineage>
        <taxon>Eukaryota</taxon>
        <taxon>Fungi</taxon>
        <taxon>Fungi incertae sedis</taxon>
        <taxon>Zoopagomycota</taxon>
        <taxon>Kickxellomycotina</taxon>
        <taxon>Kickxellomycetes</taxon>
        <taxon>Kickxellales</taxon>
        <taxon>Kickxellaceae</taxon>
        <taxon>Coemansia</taxon>
    </lineage>
</organism>
<protein>
    <submittedName>
        <fullName evidence="1">Uncharacterized protein</fullName>
    </submittedName>
</protein>
<feature type="non-terminal residue" evidence="1">
    <location>
        <position position="225"/>
    </location>
</feature>